<dbReference type="InterPro" id="IPR000276">
    <property type="entry name" value="GPCR_Rhodpsn"/>
</dbReference>
<evidence type="ECO:0000256" key="4">
    <source>
        <dbReference type="ARBA" id="ARBA00023040"/>
    </source>
</evidence>
<evidence type="ECO:0000256" key="6">
    <source>
        <dbReference type="ARBA" id="ARBA00023170"/>
    </source>
</evidence>
<accession>A0AAE1A6A9</accession>
<feature type="transmembrane region" description="Helical" evidence="8">
    <location>
        <begin position="316"/>
        <end position="343"/>
    </location>
</feature>
<feature type="transmembrane region" description="Helical" evidence="8">
    <location>
        <begin position="163"/>
        <end position="186"/>
    </location>
</feature>
<keyword evidence="7" id="KW-0807">Transducer</keyword>
<dbReference type="Proteomes" id="UP001283361">
    <property type="component" value="Unassembled WGS sequence"/>
</dbReference>
<evidence type="ECO:0000256" key="5">
    <source>
        <dbReference type="ARBA" id="ARBA00023136"/>
    </source>
</evidence>
<dbReference type="SUPFAM" id="SSF81321">
    <property type="entry name" value="Family A G protein-coupled receptor-like"/>
    <property type="match status" value="1"/>
</dbReference>
<evidence type="ECO:0000256" key="2">
    <source>
        <dbReference type="ARBA" id="ARBA00022692"/>
    </source>
</evidence>
<feature type="transmembrane region" description="Helical" evidence="8">
    <location>
        <begin position="75"/>
        <end position="100"/>
    </location>
</feature>
<evidence type="ECO:0000256" key="1">
    <source>
        <dbReference type="ARBA" id="ARBA00004141"/>
    </source>
</evidence>
<evidence type="ECO:0000313" key="10">
    <source>
        <dbReference type="EMBL" id="KAK3782109.1"/>
    </source>
</evidence>
<name>A0AAE1A6A9_9GAST</name>
<evidence type="ECO:0000256" key="7">
    <source>
        <dbReference type="ARBA" id="ARBA00023224"/>
    </source>
</evidence>
<keyword evidence="6" id="KW-0675">Receptor</keyword>
<evidence type="ECO:0000313" key="11">
    <source>
        <dbReference type="Proteomes" id="UP001283361"/>
    </source>
</evidence>
<feature type="transmembrane region" description="Helical" evidence="8">
    <location>
        <begin position="218"/>
        <end position="239"/>
    </location>
</feature>
<keyword evidence="5 8" id="KW-0472">Membrane</keyword>
<dbReference type="EMBL" id="JAWDGP010002538">
    <property type="protein sequence ID" value="KAK3782109.1"/>
    <property type="molecule type" value="Genomic_DNA"/>
</dbReference>
<dbReference type="PRINTS" id="PR00237">
    <property type="entry name" value="GPCRRHODOPSN"/>
</dbReference>
<feature type="transmembrane region" description="Helical" evidence="8">
    <location>
        <begin position="277"/>
        <end position="296"/>
    </location>
</feature>
<keyword evidence="3 8" id="KW-1133">Transmembrane helix</keyword>
<feature type="domain" description="G-protein coupled receptors family 1 profile" evidence="9">
    <location>
        <begin position="56"/>
        <end position="340"/>
    </location>
</feature>
<reference evidence="10" key="1">
    <citation type="journal article" date="2023" name="G3 (Bethesda)">
        <title>A reference genome for the long-term kleptoplast-retaining sea slug Elysia crispata morphotype clarki.</title>
        <authorList>
            <person name="Eastman K.E."/>
            <person name="Pendleton A.L."/>
            <person name="Shaikh M.A."/>
            <person name="Suttiyut T."/>
            <person name="Ogas R."/>
            <person name="Tomko P."/>
            <person name="Gavelis G."/>
            <person name="Widhalm J.R."/>
            <person name="Wisecaver J.H."/>
        </authorList>
    </citation>
    <scope>NUCLEOTIDE SEQUENCE</scope>
    <source>
        <strain evidence="10">ECLA1</strain>
    </source>
</reference>
<dbReference type="PROSITE" id="PS50262">
    <property type="entry name" value="G_PROTEIN_RECEP_F1_2"/>
    <property type="match status" value="1"/>
</dbReference>
<gene>
    <name evidence="10" type="ORF">RRG08_052373</name>
</gene>
<keyword evidence="4" id="KW-0297">G-protein coupled receptor</keyword>
<evidence type="ECO:0000259" key="9">
    <source>
        <dbReference type="PROSITE" id="PS50262"/>
    </source>
</evidence>
<dbReference type="Pfam" id="PF00001">
    <property type="entry name" value="7tm_1"/>
    <property type="match status" value="1"/>
</dbReference>
<feature type="transmembrane region" description="Helical" evidence="8">
    <location>
        <begin position="41"/>
        <end position="63"/>
    </location>
</feature>
<organism evidence="10 11">
    <name type="scientific">Elysia crispata</name>
    <name type="common">lettuce slug</name>
    <dbReference type="NCBI Taxonomy" id="231223"/>
    <lineage>
        <taxon>Eukaryota</taxon>
        <taxon>Metazoa</taxon>
        <taxon>Spiralia</taxon>
        <taxon>Lophotrochozoa</taxon>
        <taxon>Mollusca</taxon>
        <taxon>Gastropoda</taxon>
        <taxon>Heterobranchia</taxon>
        <taxon>Euthyneura</taxon>
        <taxon>Panpulmonata</taxon>
        <taxon>Sacoglossa</taxon>
        <taxon>Placobranchoidea</taxon>
        <taxon>Plakobranchidae</taxon>
        <taxon>Elysia</taxon>
    </lineage>
</organism>
<evidence type="ECO:0000256" key="8">
    <source>
        <dbReference type="SAM" id="Phobius"/>
    </source>
</evidence>
<feature type="transmembrane region" description="Helical" evidence="8">
    <location>
        <begin position="120"/>
        <end position="142"/>
    </location>
</feature>
<dbReference type="AlphaFoldDB" id="A0AAE1A6A9"/>
<dbReference type="GO" id="GO:0005886">
    <property type="term" value="C:plasma membrane"/>
    <property type="evidence" value="ECO:0007669"/>
    <property type="project" value="TreeGrafter"/>
</dbReference>
<protein>
    <recommendedName>
        <fullName evidence="9">G-protein coupled receptors family 1 profile domain-containing protein</fullName>
    </recommendedName>
</protein>
<keyword evidence="11" id="KW-1185">Reference proteome</keyword>
<comment type="subcellular location">
    <subcellularLocation>
        <location evidence="1">Membrane</location>
        <topology evidence="1">Multi-pass membrane protein</topology>
    </subcellularLocation>
</comment>
<dbReference type="Gene3D" id="1.20.1070.10">
    <property type="entry name" value="Rhodopsin 7-helix transmembrane proteins"/>
    <property type="match status" value="1"/>
</dbReference>
<sequence>MREMTMESFNLNDSLSLDSTPAPDRPGQILYISAFYKTLQILFYAWPSIILFGFVANITNIVVFLKVGAKDNVTILLISLSLSDLAFLALITPSVCGYIIQGLLKFQWPFHDHLLKFTLYWPAFTAYDLSAFISVSLGAMRCACVAMPLKFKLVFTKSRTIKWVFFLVVLAVSLRMPVLTIFRITWRTDPMTNVSSLYLASVNKASMSRINDILNRGVVIWFNYVTMITCVIVLSYNLYQSSKMRQSLAVKGPRPSDQGSATGTATAQSMSAKDLQVVKSVVLVCSIFIMSQLPFVMLSTTRLVVPEFAESGGLELLFGIFSQVNSTLAYLNASINIFVYYNYNSKYRSVLRSVFSGKEERDLKTKTKKEENKT</sequence>
<dbReference type="InterPro" id="IPR017452">
    <property type="entry name" value="GPCR_Rhodpsn_7TM"/>
</dbReference>
<proteinExistence type="predicted"/>
<evidence type="ECO:0000256" key="3">
    <source>
        <dbReference type="ARBA" id="ARBA00022989"/>
    </source>
</evidence>
<comment type="caution">
    <text evidence="10">The sequence shown here is derived from an EMBL/GenBank/DDBJ whole genome shotgun (WGS) entry which is preliminary data.</text>
</comment>
<keyword evidence="2 8" id="KW-0812">Transmembrane</keyword>
<dbReference type="PANTHER" id="PTHR24243">
    <property type="entry name" value="G-PROTEIN COUPLED RECEPTOR"/>
    <property type="match status" value="1"/>
</dbReference>
<dbReference type="GO" id="GO:0004930">
    <property type="term" value="F:G protein-coupled receptor activity"/>
    <property type="evidence" value="ECO:0007669"/>
    <property type="project" value="UniProtKB-KW"/>
</dbReference>
<dbReference type="PANTHER" id="PTHR24243:SF230">
    <property type="entry name" value="G-PROTEIN COUPLED RECEPTORS FAMILY 1 PROFILE DOMAIN-CONTAINING PROTEIN"/>
    <property type="match status" value="1"/>
</dbReference>